<evidence type="ECO:0000256" key="8">
    <source>
        <dbReference type="PROSITE-ProRule" id="PRU01360"/>
    </source>
</evidence>
<evidence type="ECO:0000259" key="10">
    <source>
        <dbReference type="Pfam" id="PF00593"/>
    </source>
</evidence>
<dbReference type="eggNOG" id="COG4206">
    <property type="taxonomic scope" value="Bacteria"/>
</dbReference>
<evidence type="ECO:0000256" key="3">
    <source>
        <dbReference type="ARBA" id="ARBA00022452"/>
    </source>
</evidence>
<keyword evidence="4 8" id="KW-0812">Transmembrane</keyword>
<protein>
    <submittedName>
        <fullName evidence="12">TonB-dependent outer membrane protein, SusC/RagA</fullName>
    </submittedName>
</protein>
<keyword evidence="3 8" id="KW-1134">Transmembrane beta strand</keyword>
<dbReference type="PROSITE" id="PS52016">
    <property type="entry name" value="TONB_DEPENDENT_REC_3"/>
    <property type="match status" value="1"/>
</dbReference>
<dbReference type="EMBL" id="CP007128">
    <property type="protein sequence ID" value="AHG89784.1"/>
    <property type="molecule type" value="Genomic_DNA"/>
</dbReference>
<feature type="domain" description="TonB-dependent receptor plug" evidence="11">
    <location>
        <begin position="134"/>
        <end position="239"/>
    </location>
</feature>
<dbReference type="InterPro" id="IPR000531">
    <property type="entry name" value="Beta-barrel_TonB"/>
</dbReference>
<keyword evidence="6 8" id="KW-0472">Membrane</keyword>
<dbReference type="InterPro" id="IPR036942">
    <property type="entry name" value="Beta-barrel_TonB_sf"/>
</dbReference>
<sequence length="1096" mass="117922">METMLLARQPRRGSRRFRLRTAGLGVALLGATALTSGQVAAQRIRVAGTVTSAGGAPLGGAQVRALGSDTAALTNAQGRYAITAPGNGTLQITFIGFRPVEVPINGRTTVDVSLERLAVLEQVLVTGYTQQRRAEITGAVATVNTQAVERQTTASVVQRLAGNVSGVQVEASGSPGSRSTVRIRGVSSFQNNDPLYIVDGTPVQDSYVNWLNADDVESVQVLKDASSASIYGARASNGVVIIETKKGRAGQGVSRATLRVRTGLATPVRGYDDILIQSPLDYFQVVKQSYLNAGYKLADIQSAVYGRNLYGDPNSPSVPQYIYCGSNTTCSNVDVSKYGYPNNLIVPGSAGTNWWKQVFGTGKVGDYNLDVAGGGVGNTYNLSFNYFDQIGTARFNRYQRGSIRVNTSFNRAKFFTGENIALSGDRGTGGLPNDPGGYAEDGILGKNVLMQPVIPVRDIQGNFASGKAQGLGNQSNPLKLAYEHRDDVGKNGRIFGSAFAGFDVTPKLNLRSTLGLNVGQGSFAGYSPPLPENSEPTFNNGINENNSSFQNFTWSNTARYSANRGPHTLGLLIGQEVIRGSSRFMTGSLGSLISTDIASRYIQDALGDASTKSVSSSGSRNALVSYFGKADYNLLDRYLVSFTVRRDGSSNLGRANRWGTFPAAGLGWRLSQEPFFPKDNAIFSDVRLRAGWGVTGNQQIPSGRIVSTFGGDRGDVYYDINGSNNSIVAGFRQTQLGNANLKWEENRSTNVGADLSLFRNNVDLVVDVWQRKTNNLLFDPRLPGTAGLAAPPIQNVGRMQNTGFDLSVGHRGASWSATLNGSHYKNKILAIGGSGDFFYGPIATRFGNQVINKIGQPIGAFYGYVADGFFKDAADVTASPKQDGAAPGRIKFRDTNGDGQITLADRTIIGSPHPDFTGGLDLTFRRGAFELGGTIFGTFGNKIFDVQKEFYVFRDFSTNVRKDLLANSWTPVDATVPRAQYTTNNPNPKYPILDINDTYSRAVSSYYVESGSYVRMTNLQLAWDVPQRYARWLASARVYVQAENLFTITGYNGLDPALPAANVTGAAGDIRDQYRGVDRGSYPSSRTLSVGIITSF</sequence>
<name>W0RFC8_9BACT</name>
<dbReference type="Pfam" id="PF13620">
    <property type="entry name" value="CarboxypepD_reg"/>
    <property type="match status" value="1"/>
</dbReference>
<dbReference type="InterPro" id="IPR012910">
    <property type="entry name" value="Plug_dom"/>
</dbReference>
<dbReference type="Gene3D" id="2.60.40.1120">
    <property type="entry name" value="Carboxypeptidase-like, regulatory domain"/>
    <property type="match status" value="1"/>
</dbReference>
<proteinExistence type="inferred from homology"/>
<dbReference type="HOGENOM" id="CLU_004317_0_2_0"/>
<evidence type="ECO:0000256" key="5">
    <source>
        <dbReference type="ARBA" id="ARBA00023077"/>
    </source>
</evidence>
<dbReference type="NCBIfam" id="TIGR04057">
    <property type="entry name" value="SusC_RagA_signa"/>
    <property type="match status" value="1"/>
</dbReference>
<dbReference type="GO" id="GO:0009279">
    <property type="term" value="C:cell outer membrane"/>
    <property type="evidence" value="ECO:0007669"/>
    <property type="project" value="UniProtKB-SubCell"/>
</dbReference>
<dbReference type="InterPro" id="IPR039426">
    <property type="entry name" value="TonB-dep_rcpt-like"/>
</dbReference>
<dbReference type="STRING" id="861299.J421_2247"/>
<evidence type="ECO:0000256" key="7">
    <source>
        <dbReference type="ARBA" id="ARBA00023237"/>
    </source>
</evidence>
<dbReference type="Gene3D" id="2.170.130.10">
    <property type="entry name" value="TonB-dependent receptor, plug domain"/>
    <property type="match status" value="1"/>
</dbReference>
<keyword evidence="7 8" id="KW-0998">Cell outer membrane</keyword>
<dbReference type="NCBIfam" id="TIGR04056">
    <property type="entry name" value="OMP_RagA_SusC"/>
    <property type="match status" value="1"/>
</dbReference>
<keyword evidence="2 8" id="KW-0813">Transport</keyword>
<evidence type="ECO:0000259" key="11">
    <source>
        <dbReference type="Pfam" id="PF07715"/>
    </source>
</evidence>
<gene>
    <name evidence="12" type="ORF">J421_2247</name>
</gene>
<evidence type="ECO:0000313" key="13">
    <source>
        <dbReference type="Proteomes" id="UP000019151"/>
    </source>
</evidence>
<feature type="domain" description="TonB-dependent receptor-like beta-barrel" evidence="10">
    <location>
        <begin position="491"/>
        <end position="1045"/>
    </location>
</feature>
<evidence type="ECO:0000256" key="1">
    <source>
        <dbReference type="ARBA" id="ARBA00004571"/>
    </source>
</evidence>
<dbReference type="AlphaFoldDB" id="W0RFC8"/>
<comment type="similarity">
    <text evidence="8 9">Belongs to the TonB-dependent receptor family.</text>
</comment>
<evidence type="ECO:0000256" key="4">
    <source>
        <dbReference type="ARBA" id="ARBA00022692"/>
    </source>
</evidence>
<dbReference type="Proteomes" id="UP000019151">
    <property type="component" value="Chromosome"/>
</dbReference>
<dbReference type="KEGG" id="gba:J421_2247"/>
<dbReference type="Gene3D" id="2.40.170.20">
    <property type="entry name" value="TonB-dependent receptor, beta-barrel domain"/>
    <property type="match status" value="1"/>
</dbReference>
<comment type="subcellular location">
    <subcellularLocation>
        <location evidence="1 8">Cell outer membrane</location>
        <topology evidence="1 8">Multi-pass membrane protein</topology>
    </subcellularLocation>
</comment>
<dbReference type="Pfam" id="PF07715">
    <property type="entry name" value="Plug"/>
    <property type="match status" value="1"/>
</dbReference>
<dbReference type="SUPFAM" id="SSF56935">
    <property type="entry name" value="Porins"/>
    <property type="match status" value="1"/>
</dbReference>
<dbReference type="SUPFAM" id="SSF49464">
    <property type="entry name" value="Carboxypeptidase regulatory domain-like"/>
    <property type="match status" value="1"/>
</dbReference>
<keyword evidence="5 9" id="KW-0798">TonB box</keyword>
<organism evidence="12 13">
    <name type="scientific">Gemmatirosa kalamazoonensis</name>
    <dbReference type="NCBI Taxonomy" id="861299"/>
    <lineage>
        <taxon>Bacteria</taxon>
        <taxon>Pseudomonadati</taxon>
        <taxon>Gemmatimonadota</taxon>
        <taxon>Gemmatimonadia</taxon>
        <taxon>Gemmatimonadales</taxon>
        <taxon>Gemmatimonadaceae</taxon>
        <taxon>Gemmatirosa</taxon>
    </lineage>
</organism>
<dbReference type="InterPro" id="IPR037066">
    <property type="entry name" value="Plug_dom_sf"/>
</dbReference>
<evidence type="ECO:0000256" key="2">
    <source>
        <dbReference type="ARBA" id="ARBA00022448"/>
    </source>
</evidence>
<dbReference type="InterPro" id="IPR008969">
    <property type="entry name" value="CarboxyPept-like_regulatory"/>
</dbReference>
<accession>W0RFC8</accession>
<evidence type="ECO:0000313" key="12">
    <source>
        <dbReference type="EMBL" id="AHG89784.1"/>
    </source>
</evidence>
<dbReference type="InParanoid" id="W0RFC8"/>
<dbReference type="InterPro" id="IPR023997">
    <property type="entry name" value="TonB-dep_OMP_SusC/RagA_CS"/>
</dbReference>
<evidence type="ECO:0000256" key="9">
    <source>
        <dbReference type="RuleBase" id="RU003357"/>
    </source>
</evidence>
<dbReference type="PATRIC" id="fig|861299.3.peg.2285"/>
<reference evidence="12 13" key="1">
    <citation type="journal article" date="2014" name="Genome Announc.">
        <title>Genome Sequence and Methylome of Soil Bacterium Gemmatirosa kalamazoonensis KBS708T, a Member of the Rarely Cultivated Gemmatimonadetes Phylum.</title>
        <authorList>
            <person name="Debruyn J.M."/>
            <person name="Radosevich M."/>
            <person name="Wommack K.E."/>
            <person name="Polson S.W."/>
            <person name="Hauser L.J."/>
            <person name="Fawaz M.N."/>
            <person name="Korlach J."/>
            <person name="Tsai Y.C."/>
        </authorList>
    </citation>
    <scope>NUCLEOTIDE SEQUENCE [LARGE SCALE GENOMIC DNA]</scope>
    <source>
        <strain evidence="12 13">KBS708</strain>
    </source>
</reference>
<evidence type="ECO:0000256" key="6">
    <source>
        <dbReference type="ARBA" id="ARBA00023136"/>
    </source>
</evidence>
<dbReference type="Pfam" id="PF00593">
    <property type="entry name" value="TonB_dep_Rec_b-barrel"/>
    <property type="match status" value="1"/>
</dbReference>
<dbReference type="InterPro" id="IPR023996">
    <property type="entry name" value="TonB-dep_OMP_SusC/RagA"/>
</dbReference>
<keyword evidence="13" id="KW-1185">Reference proteome</keyword>